<keyword evidence="1" id="KW-0418">Kinase</keyword>
<accession>A0AAE3VZ37</accession>
<dbReference type="PANTHER" id="PTHR37807:SF3">
    <property type="entry name" value="OS07G0160300 PROTEIN"/>
    <property type="match status" value="1"/>
</dbReference>
<organism evidence="1 2">
    <name type="scientific">Catenuloplanes indicus</name>
    <dbReference type="NCBI Taxonomy" id="137267"/>
    <lineage>
        <taxon>Bacteria</taxon>
        <taxon>Bacillati</taxon>
        <taxon>Actinomycetota</taxon>
        <taxon>Actinomycetes</taxon>
        <taxon>Micromonosporales</taxon>
        <taxon>Micromonosporaceae</taxon>
        <taxon>Catenuloplanes</taxon>
    </lineage>
</organism>
<evidence type="ECO:0000313" key="1">
    <source>
        <dbReference type="EMBL" id="MDQ0365962.1"/>
    </source>
</evidence>
<name>A0AAE3VZ37_9ACTN</name>
<sequence>MSTGPVLIVFAGLPGVGKSTLARRVGAALPAPVLPVDPIERAYGSTGPQAYRAVAGLAELQLDLGLSVIVDAVNPVAESRELWLDLADRAKVPLRVIEVWCADEAEHRRRIEARRTADPAYADVDWVRVLERRAEYQPYVGRRVVVDTTVPGDPLQSLLDYLSP</sequence>
<dbReference type="PANTHER" id="PTHR37807">
    <property type="entry name" value="OS07G0160300 PROTEIN"/>
    <property type="match status" value="1"/>
</dbReference>
<reference evidence="1 2" key="1">
    <citation type="submission" date="2023-07" db="EMBL/GenBank/DDBJ databases">
        <title>Sequencing the genomes of 1000 actinobacteria strains.</title>
        <authorList>
            <person name="Klenk H.-P."/>
        </authorList>
    </citation>
    <scope>NUCLEOTIDE SEQUENCE [LARGE SCALE GENOMIC DNA]</scope>
    <source>
        <strain evidence="1 2">DSM 44709</strain>
    </source>
</reference>
<evidence type="ECO:0000313" key="2">
    <source>
        <dbReference type="Proteomes" id="UP001240236"/>
    </source>
</evidence>
<dbReference type="GO" id="GO:0016301">
    <property type="term" value="F:kinase activity"/>
    <property type="evidence" value="ECO:0007669"/>
    <property type="project" value="UniProtKB-KW"/>
</dbReference>
<gene>
    <name evidence="1" type="ORF">J2S42_002631</name>
</gene>
<dbReference type="RefSeq" id="WP_307238936.1">
    <property type="nucleotide sequence ID" value="NZ_JAUSUZ010000001.1"/>
</dbReference>
<protein>
    <submittedName>
        <fullName evidence="1">Kinase</fullName>
    </submittedName>
</protein>
<dbReference type="InterPro" id="IPR027417">
    <property type="entry name" value="P-loop_NTPase"/>
</dbReference>
<dbReference type="AlphaFoldDB" id="A0AAE3VZ37"/>
<dbReference type="Proteomes" id="UP001240236">
    <property type="component" value="Unassembled WGS sequence"/>
</dbReference>
<dbReference type="EMBL" id="JAUSUZ010000001">
    <property type="protein sequence ID" value="MDQ0365962.1"/>
    <property type="molecule type" value="Genomic_DNA"/>
</dbReference>
<dbReference type="SUPFAM" id="SSF52540">
    <property type="entry name" value="P-loop containing nucleoside triphosphate hydrolases"/>
    <property type="match status" value="1"/>
</dbReference>
<comment type="caution">
    <text evidence="1">The sequence shown here is derived from an EMBL/GenBank/DDBJ whole genome shotgun (WGS) entry which is preliminary data.</text>
</comment>
<dbReference type="Pfam" id="PF13671">
    <property type="entry name" value="AAA_33"/>
    <property type="match status" value="1"/>
</dbReference>
<keyword evidence="1" id="KW-0808">Transferase</keyword>
<keyword evidence="2" id="KW-1185">Reference proteome</keyword>
<proteinExistence type="predicted"/>
<dbReference type="Gene3D" id="3.40.50.300">
    <property type="entry name" value="P-loop containing nucleotide triphosphate hydrolases"/>
    <property type="match status" value="1"/>
</dbReference>